<dbReference type="Gene3D" id="2.150.10.10">
    <property type="entry name" value="Serralysin-like metalloprotease, C-terminal"/>
    <property type="match status" value="4"/>
</dbReference>
<dbReference type="InterPro" id="IPR018511">
    <property type="entry name" value="Hemolysin-typ_Ca-bd_CS"/>
</dbReference>
<dbReference type="PROSITE" id="PS50268">
    <property type="entry name" value="CADHERIN_2"/>
    <property type="match status" value="1"/>
</dbReference>
<evidence type="ECO:0000313" key="4">
    <source>
        <dbReference type="EMBL" id="GGD34748.1"/>
    </source>
</evidence>
<feature type="domain" description="Cadherin" evidence="3">
    <location>
        <begin position="447"/>
        <end position="573"/>
    </location>
</feature>
<proteinExistence type="predicted"/>
<comment type="subcellular location">
    <subcellularLocation>
        <location evidence="1">Secreted</location>
    </subcellularLocation>
</comment>
<dbReference type="PROSITE" id="PS00330">
    <property type="entry name" value="HEMOLYSIN_CALCIUM"/>
    <property type="match status" value="3"/>
</dbReference>
<gene>
    <name evidence="4" type="ORF">GCM10011335_42240</name>
</gene>
<dbReference type="Pfam" id="PF00353">
    <property type="entry name" value="HemolysinCabind"/>
    <property type="match status" value="5"/>
</dbReference>
<sequence>MQAMHIVRGSKRADALVGTDMADLILGLSGDDSIDAKAGADFVVAGQGDDMVRGGRGDDTLIGGSGTDTAAFEGSVDNMVFRNHWGGILQVQGSEGKDTLQGFEYLKIGDKTYSAMGPIARTDRVEVAENQAIKVDVLANDQSLSNGGLKIQKIGGGNARAGDTVAVVDGIAVKLDFDGKLALDPGASYDSLSAGEMLEREFSYIVGNGSGSFATARVKLTIYGKNDGPVAISDTASAREATPLIIAASDLLANDRDIDRLDVLAVTGVAATDGTHGTVLLEGGQITYTPEAGYSGPASFDYTIGDGKGAAATATVNVEVISGQPNVAPDTAAVMVATDEGVAIAITLAGTDPDGTVASFQVTSLPNDGGLFLDAAGTQAVDPDNIPADAANSATIWFIPGPVLNGTVTLEYVAVDDDEARDETPSIITIEVAPVDDDAPLITSNGGGAAATLSLNENSLAVTAITVTDSDDDGGPLALAPFAALAVNQVLYSVEGTDAALFSISGSGDLAFLAAPDFENPTDFDMDNVYDVTVRVTDRTGRTDSQDIAVTISNLPGSILVGDQDVNQRQDTLVGTGEEDTISGLTMADLLSGLGGNDFISGGSGGDLLDGGDGDDTLLGDEGPDTLLGGAGDDFLDGGNNDDRLEGGDGADLMIGGNGVDTFIGGRGADSMTGGAGQDWVDYGAEELIQRGNAETLRGVEVNQLGIDDPSDPLPHDTAVDTFGNRDQIVEIRNVNGTSLNDWIRGGGQANILQGNAGDDILRGRGDNDIVDGGAGTDTAEYSGNWSDYQITHNADGSLTVRDLRPGGNLSTDGIDTVIDVESFQFADGTRDLASVLIPVVPTTFDLA</sequence>
<reference evidence="4" key="1">
    <citation type="journal article" date="2014" name="Int. J. Syst. Evol. Microbiol.">
        <title>Complete genome sequence of Corynebacterium casei LMG S-19264T (=DSM 44701T), isolated from a smear-ripened cheese.</title>
        <authorList>
            <consortium name="US DOE Joint Genome Institute (JGI-PGF)"/>
            <person name="Walter F."/>
            <person name="Albersmeier A."/>
            <person name="Kalinowski J."/>
            <person name="Ruckert C."/>
        </authorList>
    </citation>
    <scope>NUCLEOTIDE SEQUENCE</scope>
    <source>
        <strain evidence="4">CGMCC 1.15493</strain>
    </source>
</reference>
<dbReference type="Pfam" id="PF17963">
    <property type="entry name" value="Big_9"/>
    <property type="match status" value="1"/>
</dbReference>
<dbReference type="InterPro" id="IPR041690">
    <property type="entry name" value="Cadherin_5"/>
</dbReference>
<keyword evidence="5" id="KW-1185">Reference proteome</keyword>
<comment type="caution">
    <text evidence="4">The sequence shown here is derived from an EMBL/GenBank/DDBJ whole genome shotgun (WGS) entry which is preliminary data.</text>
</comment>
<dbReference type="SUPFAM" id="SSF51120">
    <property type="entry name" value="beta-Roll"/>
    <property type="match status" value="3"/>
</dbReference>
<protein>
    <recommendedName>
        <fullName evidence="3">Cadherin domain-containing protein</fullName>
    </recommendedName>
</protein>
<dbReference type="Proteomes" id="UP000613160">
    <property type="component" value="Unassembled WGS sequence"/>
</dbReference>
<evidence type="ECO:0000259" key="3">
    <source>
        <dbReference type="PROSITE" id="PS50268"/>
    </source>
</evidence>
<dbReference type="GO" id="GO:0005509">
    <property type="term" value="F:calcium ion binding"/>
    <property type="evidence" value="ECO:0007669"/>
    <property type="project" value="InterPro"/>
</dbReference>
<dbReference type="InterPro" id="IPR002126">
    <property type="entry name" value="Cadherin-like_dom"/>
</dbReference>
<dbReference type="AlphaFoldDB" id="A0A916Y7Z0"/>
<dbReference type="InterPro" id="IPR011049">
    <property type="entry name" value="Serralysin-like_metalloprot_C"/>
</dbReference>
<dbReference type="PRINTS" id="PR00313">
    <property type="entry name" value="CABNDNGRPT"/>
</dbReference>
<dbReference type="Pfam" id="PF17892">
    <property type="entry name" value="Cadherin_5"/>
    <property type="match status" value="1"/>
</dbReference>
<dbReference type="PANTHER" id="PTHR38340">
    <property type="entry name" value="S-LAYER PROTEIN"/>
    <property type="match status" value="1"/>
</dbReference>
<dbReference type="GO" id="GO:0005576">
    <property type="term" value="C:extracellular region"/>
    <property type="evidence" value="ECO:0007669"/>
    <property type="project" value="UniProtKB-SubCell"/>
</dbReference>
<dbReference type="InterPro" id="IPR050557">
    <property type="entry name" value="RTX_toxin/Mannuronan_C5-epim"/>
</dbReference>
<reference evidence="4" key="2">
    <citation type="submission" date="2020-09" db="EMBL/GenBank/DDBJ databases">
        <authorList>
            <person name="Sun Q."/>
            <person name="Zhou Y."/>
        </authorList>
    </citation>
    <scope>NUCLEOTIDE SEQUENCE</scope>
    <source>
        <strain evidence="4">CGMCC 1.15493</strain>
    </source>
</reference>
<dbReference type="InterPro" id="IPR001343">
    <property type="entry name" value="Hemolysn_Ca-bd"/>
</dbReference>
<dbReference type="EMBL" id="BMJJ01000012">
    <property type="protein sequence ID" value="GGD34748.1"/>
    <property type="molecule type" value="Genomic_DNA"/>
</dbReference>
<accession>A0A916Y7Z0</accession>
<evidence type="ECO:0000256" key="1">
    <source>
        <dbReference type="ARBA" id="ARBA00004613"/>
    </source>
</evidence>
<evidence type="ECO:0000313" key="5">
    <source>
        <dbReference type="Proteomes" id="UP000613160"/>
    </source>
</evidence>
<dbReference type="Gene3D" id="2.60.40.3440">
    <property type="match status" value="1"/>
</dbReference>
<name>A0A916Y7Z0_9HYPH</name>
<organism evidence="4 5">
    <name type="scientific">Aureimonas glaciei</name>
    <dbReference type="NCBI Taxonomy" id="1776957"/>
    <lineage>
        <taxon>Bacteria</taxon>
        <taxon>Pseudomonadati</taxon>
        <taxon>Pseudomonadota</taxon>
        <taxon>Alphaproteobacteria</taxon>
        <taxon>Hyphomicrobiales</taxon>
        <taxon>Aurantimonadaceae</taxon>
        <taxon>Aureimonas</taxon>
    </lineage>
</organism>
<dbReference type="GO" id="GO:0016020">
    <property type="term" value="C:membrane"/>
    <property type="evidence" value="ECO:0007669"/>
    <property type="project" value="InterPro"/>
</dbReference>
<dbReference type="GO" id="GO:0007156">
    <property type="term" value="P:homophilic cell adhesion via plasma membrane adhesion molecules"/>
    <property type="evidence" value="ECO:0007669"/>
    <property type="project" value="InterPro"/>
</dbReference>
<evidence type="ECO:0000256" key="2">
    <source>
        <dbReference type="ARBA" id="ARBA00022525"/>
    </source>
</evidence>
<dbReference type="PANTHER" id="PTHR38340:SF1">
    <property type="entry name" value="S-LAYER PROTEIN"/>
    <property type="match status" value="1"/>
</dbReference>
<keyword evidence="2" id="KW-0964">Secreted</keyword>